<dbReference type="GO" id="GO:0042138">
    <property type="term" value="P:meiotic DNA double-strand break formation"/>
    <property type="evidence" value="ECO:0007669"/>
    <property type="project" value="TreeGrafter"/>
</dbReference>
<protein>
    <recommendedName>
        <fullName evidence="2">Topoisomerase 6 subunit A/Spo11 TOPRIM domain-containing protein</fullName>
    </recommendedName>
</protein>
<name>A0AAD9SD36_PHOAM</name>
<dbReference type="GO" id="GO:0003677">
    <property type="term" value="F:DNA binding"/>
    <property type="evidence" value="ECO:0007669"/>
    <property type="project" value="InterPro"/>
</dbReference>
<dbReference type="GO" id="GO:0000706">
    <property type="term" value="P:meiotic DNA double-strand break processing"/>
    <property type="evidence" value="ECO:0007669"/>
    <property type="project" value="TreeGrafter"/>
</dbReference>
<dbReference type="EMBL" id="JAUJFL010000005">
    <property type="protein sequence ID" value="KAK2603188.1"/>
    <property type="molecule type" value="Genomic_DNA"/>
</dbReference>
<dbReference type="InterPro" id="IPR034136">
    <property type="entry name" value="TOPRIM_Topo6A/Spo11"/>
</dbReference>
<dbReference type="Proteomes" id="UP001265746">
    <property type="component" value="Unassembled WGS sequence"/>
</dbReference>
<sequence>MVTGKGYADLATLEFLNLVHSARPLIPILGVVDCDPHGIEIMRMYKYGSQSLSHEENARVPGLQWLGVKMDDILGASWQAFEEYGSQSPVNLSSQSSQSSFGQFSQGSQGSAFPGKQKSLRCFLPD</sequence>
<organism evidence="3 4">
    <name type="scientific">Phomopsis amygdali</name>
    <name type="common">Fusicoccum amygdali</name>
    <dbReference type="NCBI Taxonomy" id="1214568"/>
    <lineage>
        <taxon>Eukaryota</taxon>
        <taxon>Fungi</taxon>
        <taxon>Dikarya</taxon>
        <taxon>Ascomycota</taxon>
        <taxon>Pezizomycotina</taxon>
        <taxon>Sordariomycetes</taxon>
        <taxon>Sordariomycetidae</taxon>
        <taxon>Diaporthales</taxon>
        <taxon>Diaporthaceae</taxon>
        <taxon>Diaporthe</taxon>
    </lineage>
</organism>
<dbReference type="InterPro" id="IPR036078">
    <property type="entry name" value="Spo11/TopoVI_A_sf"/>
</dbReference>
<evidence type="ECO:0000256" key="1">
    <source>
        <dbReference type="SAM" id="MobiDB-lite"/>
    </source>
</evidence>
<proteinExistence type="predicted"/>
<evidence type="ECO:0000313" key="3">
    <source>
        <dbReference type="EMBL" id="KAK2603188.1"/>
    </source>
</evidence>
<dbReference type="PANTHER" id="PTHR10848:SF0">
    <property type="entry name" value="MEIOTIC RECOMBINATION PROTEIN SPO11"/>
    <property type="match status" value="1"/>
</dbReference>
<reference evidence="3" key="1">
    <citation type="submission" date="2023-06" db="EMBL/GenBank/DDBJ databases">
        <authorList>
            <person name="Noh H."/>
        </authorList>
    </citation>
    <scope>NUCLEOTIDE SEQUENCE</scope>
    <source>
        <strain evidence="3">DUCC20226</strain>
    </source>
</reference>
<dbReference type="Gene3D" id="3.40.1360.10">
    <property type="match status" value="1"/>
</dbReference>
<keyword evidence="4" id="KW-1185">Reference proteome</keyword>
<dbReference type="GO" id="GO:0007131">
    <property type="term" value="P:reciprocal meiotic recombination"/>
    <property type="evidence" value="ECO:0007669"/>
    <property type="project" value="TreeGrafter"/>
</dbReference>
<dbReference type="SUPFAM" id="SSF56726">
    <property type="entry name" value="DNA topoisomerase IV, alpha subunit"/>
    <property type="match status" value="1"/>
</dbReference>
<feature type="domain" description="Topoisomerase 6 subunit A/Spo11 TOPRIM" evidence="2">
    <location>
        <begin position="1"/>
        <end position="78"/>
    </location>
</feature>
<dbReference type="AlphaFoldDB" id="A0AAD9SD36"/>
<gene>
    <name evidence="3" type="ORF">N8I77_009663</name>
</gene>
<comment type="caution">
    <text evidence="3">The sequence shown here is derived from an EMBL/GenBank/DDBJ whole genome shotgun (WGS) entry which is preliminary data.</text>
</comment>
<dbReference type="GO" id="GO:0000228">
    <property type="term" value="C:nuclear chromosome"/>
    <property type="evidence" value="ECO:0007669"/>
    <property type="project" value="TreeGrafter"/>
</dbReference>
<dbReference type="GO" id="GO:0003918">
    <property type="term" value="F:DNA topoisomerase type II (double strand cut, ATP-hydrolyzing) activity"/>
    <property type="evidence" value="ECO:0007669"/>
    <property type="project" value="InterPro"/>
</dbReference>
<evidence type="ECO:0000259" key="2">
    <source>
        <dbReference type="Pfam" id="PF21180"/>
    </source>
</evidence>
<feature type="compositionally biased region" description="Low complexity" evidence="1">
    <location>
        <begin position="93"/>
        <end position="111"/>
    </location>
</feature>
<dbReference type="Pfam" id="PF21180">
    <property type="entry name" value="TOP6A-Spo11_Toprim"/>
    <property type="match status" value="1"/>
</dbReference>
<evidence type="ECO:0000313" key="4">
    <source>
        <dbReference type="Proteomes" id="UP001265746"/>
    </source>
</evidence>
<feature type="region of interest" description="Disordered" evidence="1">
    <location>
        <begin position="88"/>
        <end position="118"/>
    </location>
</feature>
<dbReference type="InterPro" id="IPR002815">
    <property type="entry name" value="Spo11/TopoVI_A"/>
</dbReference>
<dbReference type="PANTHER" id="PTHR10848">
    <property type="entry name" value="MEIOTIC RECOMBINATION PROTEIN SPO11"/>
    <property type="match status" value="1"/>
</dbReference>
<accession>A0AAD9SD36</accession>